<accession>A0A1M5ZJQ6</accession>
<evidence type="ECO:0000313" key="1">
    <source>
        <dbReference type="EMBL" id="SHI24394.1"/>
    </source>
</evidence>
<proteinExistence type="predicted"/>
<sequence length="54" mass="6329">MISGCLFLLFHQRVSDHTTGRDTLLILTIVVDALQADDYWRSRMFRLFQETGIK</sequence>
<name>A0A1M5ZJQ6_9VIBR</name>
<dbReference type="EMBL" id="FQXZ01000031">
    <property type="protein sequence ID" value="SHI24394.1"/>
    <property type="molecule type" value="Genomic_DNA"/>
</dbReference>
<dbReference type="Proteomes" id="UP000184608">
    <property type="component" value="Unassembled WGS sequence"/>
</dbReference>
<keyword evidence="2" id="KW-1185">Reference proteome</keyword>
<reference evidence="1 2" key="1">
    <citation type="submission" date="2016-11" db="EMBL/GenBank/DDBJ databases">
        <authorList>
            <person name="Jaros S."/>
            <person name="Januszkiewicz K."/>
            <person name="Wedrychowicz H."/>
        </authorList>
    </citation>
    <scope>NUCLEOTIDE SEQUENCE [LARGE SCALE GENOMIC DNA]</scope>
    <source>
        <strain evidence="1 2">CECT 7868</strain>
    </source>
</reference>
<evidence type="ECO:0000313" key="2">
    <source>
        <dbReference type="Proteomes" id="UP000184608"/>
    </source>
</evidence>
<dbReference type="STRING" id="1216006.VA7868_02819"/>
<organism evidence="1 2">
    <name type="scientific">Vibrio aerogenes CECT 7868</name>
    <dbReference type="NCBI Taxonomy" id="1216006"/>
    <lineage>
        <taxon>Bacteria</taxon>
        <taxon>Pseudomonadati</taxon>
        <taxon>Pseudomonadota</taxon>
        <taxon>Gammaproteobacteria</taxon>
        <taxon>Vibrionales</taxon>
        <taxon>Vibrionaceae</taxon>
        <taxon>Vibrio</taxon>
    </lineage>
</organism>
<gene>
    <name evidence="1" type="ORF">VA7868_02819</name>
</gene>
<dbReference type="AlphaFoldDB" id="A0A1M5ZJQ6"/>
<protein>
    <submittedName>
        <fullName evidence="1">Uncharacterized protein</fullName>
    </submittedName>
</protein>